<dbReference type="GO" id="GO:0008881">
    <property type="term" value="F:glutamate racemase activity"/>
    <property type="evidence" value="ECO:0007669"/>
    <property type="project" value="UniProtKB-EC"/>
</dbReference>
<sequence>DVQRTDRRLRLRDRRPHGRPRDRAPAAGREHRLLRRHGARAVRPQEPGHGPPLQPRDHHLPAGAGRQGGGRRVQHGHRARAPGAPGGVRAPRRRRRGPGGARGGRGERAGRHRRHRHRGHDQVGSLRARDPRHRRVDARHRPRVPPLRAPGRGRVARQRAHTPHRERVPRAARGGAHRHPRPRLHPLPAPQADARLGARAERPPHRQRREDGRADRAAAARARARGARRHGAAAPLHRVRRARAVSTRRPAVPRRDDRRGRDGDPRL</sequence>
<protein>
    <submittedName>
        <fullName evidence="2">Glutamate racemase</fullName>
        <ecNumber evidence="2">5.1.1.3</ecNumber>
    </submittedName>
</protein>
<dbReference type="EMBL" id="CADCTU010000783">
    <property type="protein sequence ID" value="CAA9353546.1"/>
    <property type="molecule type" value="Genomic_DNA"/>
</dbReference>
<feature type="compositionally biased region" description="Basic residues" evidence="1">
    <location>
        <begin position="110"/>
        <end position="119"/>
    </location>
</feature>
<feature type="compositionally biased region" description="Basic and acidic residues" evidence="1">
    <location>
        <begin position="19"/>
        <end position="31"/>
    </location>
</feature>
<feature type="compositionally biased region" description="Basic residues" evidence="1">
    <location>
        <begin position="130"/>
        <end position="143"/>
    </location>
</feature>
<dbReference type="AlphaFoldDB" id="A0A6J4MBT1"/>
<accession>A0A6J4MBT1</accession>
<feature type="compositionally biased region" description="Basic residues" evidence="1">
    <location>
        <begin position="222"/>
        <end position="243"/>
    </location>
</feature>
<organism evidence="2">
    <name type="scientific">uncultured Gemmatimonadaceae bacterium</name>
    <dbReference type="NCBI Taxonomy" id="246130"/>
    <lineage>
        <taxon>Bacteria</taxon>
        <taxon>Pseudomonadati</taxon>
        <taxon>Gemmatimonadota</taxon>
        <taxon>Gemmatimonadia</taxon>
        <taxon>Gemmatimonadales</taxon>
        <taxon>Gemmatimonadaceae</taxon>
        <taxon>environmental samples</taxon>
    </lineage>
</organism>
<feature type="compositionally biased region" description="Basic residues" evidence="1">
    <location>
        <begin position="9"/>
        <end position="18"/>
    </location>
</feature>
<keyword evidence="2" id="KW-0413">Isomerase</keyword>
<feature type="compositionally biased region" description="Basic and acidic residues" evidence="1">
    <location>
        <begin position="196"/>
        <end position="218"/>
    </location>
</feature>
<proteinExistence type="predicted"/>
<reference evidence="2" key="1">
    <citation type="submission" date="2020-02" db="EMBL/GenBank/DDBJ databases">
        <authorList>
            <person name="Meier V. D."/>
        </authorList>
    </citation>
    <scope>NUCLEOTIDE SEQUENCE</scope>
    <source>
        <strain evidence="2">AVDCRST_MAG11</strain>
    </source>
</reference>
<feature type="non-terminal residue" evidence="2">
    <location>
        <position position="267"/>
    </location>
</feature>
<feature type="region of interest" description="Disordered" evidence="1">
    <location>
        <begin position="1"/>
        <end position="267"/>
    </location>
</feature>
<feature type="compositionally biased region" description="Basic and acidic residues" evidence="1">
    <location>
        <begin position="253"/>
        <end position="267"/>
    </location>
</feature>
<feature type="non-terminal residue" evidence="2">
    <location>
        <position position="1"/>
    </location>
</feature>
<evidence type="ECO:0000256" key="1">
    <source>
        <dbReference type="SAM" id="MobiDB-lite"/>
    </source>
</evidence>
<evidence type="ECO:0000313" key="2">
    <source>
        <dbReference type="EMBL" id="CAA9353546.1"/>
    </source>
</evidence>
<name>A0A6J4MBT1_9BACT</name>
<feature type="compositionally biased region" description="Basic residues" evidence="1">
    <location>
        <begin position="175"/>
        <end position="184"/>
    </location>
</feature>
<dbReference type="EC" id="5.1.1.3" evidence="2"/>
<gene>
    <name evidence="2" type="ORF">AVDCRST_MAG11-3662</name>
</gene>